<dbReference type="PROSITE" id="PS51880">
    <property type="entry name" value="TGS"/>
    <property type="match status" value="1"/>
</dbReference>
<dbReference type="InterPro" id="IPR031662">
    <property type="entry name" value="GTP-binding_2"/>
</dbReference>
<dbReference type="Pfam" id="PF01926">
    <property type="entry name" value="MMR_HSR1"/>
    <property type="match status" value="1"/>
</dbReference>
<dbReference type="Gene3D" id="3.10.20.30">
    <property type="match status" value="1"/>
</dbReference>
<dbReference type="GO" id="GO:0002181">
    <property type="term" value="P:cytoplasmic translation"/>
    <property type="evidence" value="ECO:0007669"/>
    <property type="project" value="EnsemblFungi"/>
</dbReference>
<feature type="domain" description="TGS" evidence="5">
    <location>
        <begin position="408"/>
        <end position="483"/>
    </location>
</feature>
<dbReference type="PROSITE" id="PS51710">
    <property type="entry name" value="G_OBG"/>
    <property type="match status" value="1"/>
</dbReference>
<dbReference type="InterPro" id="IPR005225">
    <property type="entry name" value="Small_GTP-bd"/>
</dbReference>
<dbReference type="OrthoDB" id="603at2759"/>
<protein>
    <submittedName>
        <fullName evidence="6">Ribosome-interacting GTPase 2</fullName>
    </submittedName>
</protein>
<dbReference type="InterPro" id="IPR004095">
    <property type="entry name" value="TGS"/>
</dbReference>
<proteinExistence type="predicted"/>
<keyword evidence="2" id="KW-0342">GTP-binding</keyword>
<dbReference type="Pfam" id="PF16897">
    <property type="entry name" value="MMR_HSR1_Xtn"/>
    <property type="match status" value="1"/>
</dbReference>
<organism evidence="6 7">
    <name type="scientific">Cladophialophora carrionii</name>
    <dbReference type="NCBI Taxonomy" id="86049"/>
    <lineage>
        <taxon>Eukaryota</taxon>
        <taxon>Fungi</taxon>
        <taxon>Dikarya</taxon>
        <taxon>Ascomycota</taxon>
        <taxon>Pezizomycotina</taxon>
        <taxon>Eurotiomycetes</taxon>
        <taxon>Chaetothyriomycetidae</taxon>
        <taxon>Chaetothyriales</taxon>
        <taxon>Herpotrichiellaceae</taxon>
        <taxon>Cladophialophora</taxon>
    </lineage>
</organism>
<evidence type="ECO:0000256" key="2">
    <source>
        <dbReference type="ARBA" id="ARBA00023134"/>
    </source>
</evidence>
<dbReference type="NCBIfam" id="TIGR00231">
    <property type="entry name" value="small_GTP"/>
    <property type="match status" value="1"/>
</dbReference>
<dbReference type="EMBL" id="LGRB01000010">
    <property type="protein sequence ID" value="OCT50533.1"/>
    <property type="molecule type" value="Genomic_DNA"/>
</dbReference>
<dbReference type="FunFam" id="3.40.50.300:FF:000740">
    <property type="entry name" value="Putative GTP-binding protein 1"/>
    <property type="match status" value="1"/>
</dbReference>
<dbReference type="VEuPathDB" id="FungiDB:G647_05477"/>
<dbReference type="InterPro" id="IPR031167">
    <property type="entry name" value="G_OBG"/>
</dbReference>
<dbReference type="FunFam" id="3.10.20.30:FF:000003">
    <property type="entry name" value="Developmentally-regulated GTP-binding protein 1"/>
    <property type="match status" value="1"/>
</dbReference>
<dbReference type="PROSITE" id="PS00905">
    <property type="entry name" value="GTP1_OBG"/>
    <property type="match status" value="1"/>
</dbReference>
<dbReference type="Proteomes" id="UP000094526">
    <property type="component" value="Unassembled WGS sequence"/>
</dbReference>
<dbReference type="eggNOG" id="KOG1486">
    <property type="taxonomic scope" value="Eukaryota"/>
</dbReference>
<dbReference type="InterPro" id="IPR006073">
    <property type="entry name" value="GTP-bd"/>
</dbReference>
<dbReference type="AlphaFoldDB" id="A0A1C1CPY7"/>
<gene>
    <name evidence="6" type="primary">RBG2</name>
    <name evidence="6" type="ORF">CLCR_06862</name>
</gene>
<keyword evidence="7" id="KW-1185">Reference proteome</keyword>
<dbReference type="VEuPathDB" id="FungiDB:CLCR_06862"/>
<dbReference type="GO" id="GO:1903833">
    <property type="term" value="P:positive regulation of cellular response to amino acid starvation"/>
    <property type="evidence" value="ECO:0007669"/>
    <property type="project" value="EnsemblFungi"/>
</dbReference>
<dbReference type="Pfam" id="PF02824">
    <property type="entry name" value="TGS"/>
    <property type="match status" value="1"/>
</dbReference>
<evidence type="ECO:0000259" key="5">
    <source>
        <dbReference type="PROSITE" id="PS51880"/>
    </source>
</evidence>
<feature type="domain" description="OBG-type G" evidence="4">
    <location>
        <begin position="181"/>
        <end position="408"/>
    </location>
</feature>
<dbReference type="SUPFAM" id="SSF52540">
    <property type="entry name" value="P-loop containing nucleoside triphosphate hydrolases"/>
    <property type="match status" value="1"/>
</dbReference>
<keyword evidence="1" id="KW-0547">Nucleotide-binding</keyword>
<evidence type="ECO:0000259" key="4">
    <source>
        <dbReference type="PROSITE" id="PS51710"/>
    </source>
</evidence>
<dbReference type="Gene3D" id="6.10.140.1070">
    <property type="match status" value="1"/>
</dbReference>
<dbReference type="InterPro" id="IPR045001">
    <property type="entry name" value="DRG"/>
</dbReference>
<dbReference type="PANTHER" id="PTHR43127">
    <property type="entry name" value="DEVELOPMENTALLY-REGULATED GTP-BINDING PROTEIN 2"/>
    <property type="match status" value="1"/>
</dbReference>
<dbReference type="InterPro" id="IPR006074">
    <property type="entry name" value="GTP1-OBG_CS"/>
</dbReference>
<feature type="region of interest" description="Disordered" evidence="3">
    <location>
        <begin position="1"/>
        <end position="26"/>
    </location>
</feature>
<dbReference type="SUPFAM" id="SSF81271">
    <property type="entry name" value="TGS-like"/>
    <property type="match status" value="1"/>
</dbReference>
<reference evidence="7" key="1">
    <citation type="submission" date="2015-07" db="EMBL/GenBank/DDBJ databases">
        <authorList>
            <person name="Teixeira M.M."/>
            <person name="Souza R.C."/>
            <person name="Almeida L.G."/>
            <person name="Vicente V.A."/>
            <person name="de Hoog S."/>
            <person name="Bocca A.L."/>
            <person name="de Almeida S.R."/>
            <person name="Vasconcelos A.T."/>
            <person name="Felipe M.S."/>
        </authorList>
    </citation>
    <scope>NUCLEOTIDE SEQUENCE [LARGE SCALE GENOMIC DNA]</scope>
    <source>
        <strain evidence="7">KSF</strain>
    </source>
</reference>
<accession>A0A1C1CPY7</accession>
<dbReference type="CDD" id="cd01896">
    <property type="entry name" value="DRG"/>
    <property type="match status" value="1"/>
</dbReference>
<dbReference type="STRING" id="86049.A0A1C1CPY7"/>
<dbReference type="InterPro" id="IPR012675">
    <property type="entry name" value="Beta-grasp_dom_sf"/>
</dbReference>
<evidence type="ECO:0000256" key="1">
    <source>
        <dbReference type="ARBA" id="ARBA00022741"/>
    </source>
</evidence>
<sequence length="487" mass="53935">MWLDAAPSIAHQTVGPSGRENATRDLSLHPTSSPYIYFGGGCWTTCPDPDLQDGEHYREDQGVRRSIIPKPSLRGLTLCLRIEAEMARTQRVARIAATLPDTLGLQNRSTHWKKTEHMLCPSIWLQPSRDDRPLGLALLGISQLTRLSSKLARLRAQLLEPGPGAGSGGGAGFDVSKSGDARIALVGFPSVGKSTFLSKITKTKSEVAAYSFTTLTAIPGVLEYGGAEIQILDLPGIIEGASEGKGRGRQVISAAKTSDLILMVLDATKRAEQRALLEAELEAVGIRLNREPPNIYLKAKKAGGMKITFQSPPKHLDEKMVYNILRDYKMLNCEVLVRDENATVDDFIDVIMKDHRKYIRCLYVYNKIDSVSVDYLDELAREPHTVVMSCELDLGVQDVVERCWQELRLMRIYTKRQGVDPDFSEALIVRSNSSIEDVCDQIHRTLKETFKYALVWGASAKHIPQRTGLGHVVADEDVVQIVSAWKA</sequence>
<dbReference type="InterPro" id="IPR027417">
    <property type="entry name" value="P-loop_NTPase"/>
</dbReference>
<name>A0A1C1CPY7_9EURO</name>
<dbReference type="GO" id="GO:0003924">
    <property type="term" value="F:GTPase activity"/>
    <property type="evidence" value="ECO:0007669"/>
    <property type="project" value="InterPro"/>
</dbReference>
<dbReference type="PRINTS" id="PR00326">
    <property type="entry name" value="GTP1OBG"/>
</dbReference>
<evidence type="ECO:0000313" key="7">
    <source>
        <dbReference type="Proteomes" id="UP000094526"/>
    </source>
</evidence>
<evidence type="ECO:0000313" key="6">
    <source>
        <dbReference type="EMBL" id="OCT50533.1"/>
    </source>
</evidence>
<dbReference type="InterPro" id="IPR012676">
    <property type="entry name" value="TGS-like"/>
</dbReference>
<evidence type="ECO:0000256" key="3">
    <source>
        <dbReference type="SAM" id="MobiDB-lite"/>
    </source>
</evidence>
<comment type="caution">
    <text evidence="6">The sequence shown here is derived from an EMBL/GenBank/DDBJ whole genome shotgun (WGS) entry which is preliminary data.</text>
</comment>
<dbReference type="GO" id="GO:0005525">
    <property type="term" value="F:GTP binding"/>
    <property type="evidence" value="ECO:0007669"/>
    <property type="project" value="UniProtKB-KW"/>
</dbReference>